<organism evidence="2 5">
    <name type="scientific">Puccinia coronata f. sp. avenae</name>
    <dbReference type="NCBI Taxonomy" id="200324"/>
    <lineage>
        <taxon>Eukaryota</taxon>
        <taxon>Fungi</taxon>
        <taxon>Dikarya</taxon>
        <taxon>Basidiomycota</taxon>
        <taxon>Pucciniomycotina</taxon>
        <taxon>Pucciniomycetes</taxon>
        <taxon>Pucciniales</taxon>
        <taxon>Pucciniaceae</taxon>
        <taxon>Puccinia</taxon>
    </lineage>
</organism>
<protein>
    <submittedName>
        <fullName evidence="2">Uncharacterized protein</fullName>
    </submittedName>
</protein>
<gene>
    <name evidence="3" type="ORF">PCANC_04745</name>
    <name evidence="2" type="ORF">PCASD_01324</name>
</gene>
<sequence length="157" mass="16962">MPSTLLFTITTFVIIMSMVVIDLAVPSPSPQRVDLGNCEQVYLPTELVPAQRAGITAHRAGASPASRYNCSPSWCQPSEQVQLLTELVPAQQAVYLLTEQVPAQQAVYLLTELVPAQQAGIPAHRAGASPASRYTCSPSWCQPSEQVYLLTELVPAQ</sequence>
<reference evidence="4 5" key="1">
    <citation type="submission" date="2017-11" db="EMBL/GenBank/DDBJ databases">
        <title>De novo assembly and phasing of dikaryotic genomes from two isolates of Puccinia coronata f. sp. avenae, the causal agent of oat crown rust.</title>
        <authorList>
            <person name="Miller M.E."/>
            <person name="Zhang Y."/>
            <person name="Omidvar V."/>
            <person name="Sperschneider J."/>
            <person name="Schwessinger B."/>
            <person name="Raley C."/>
            <person name="Palmer J.M."/>
            <person name="Garnica D."/>
            <person name="Upadhyaya N."/>
            <person name="Rathjen J."/>
            <person name="Taylor J.M."/>
            <person name="Park R.F."/>
            <person name="Dodds P.N."/>
            <person name="Hirsch C.D."/>
            <person name="Kianian S.F."/>
            <person name="Figueroa M."/>
        </authorList>
    </citation>
    <scope>NUCLEOTIDE SEQUENCE [LARGE SCALE GENOMIC DNA]</scope>
    <source>
        <strain evidence="3">12NC29</strain>
        <strain evidence="2">12SD80</strain>
    </source>
</reference>
<name>A0A2N5VIX3_9BASI</name>
<evidence type="ECO:0000313" key="2">
    <source>
        <dbReference type="EMBL" id="PLW49932.1"/>
    </source>
</evidence>
<evidence type="ECO:0000313" key="4">
    <source>
        <dbReference type="Proteomes" id="UP000235388"/>
    </source>
</evidence>
<evidence type="ECO:0000313" key="5">
    <source>
        <dbReference type="Proteomes" id="UP000235392"/>
    </source>
</evidence>
<comment type="caution">
    <text evidence="2">The sequence shown here is derived from an EMBL/GenBank/DDBJ whole genome shotgun (WGS) entry which is preliminary data.</text>
</comment>
<feature type="chain" id="PRO_5015084073" evidence="1">
    <location>
        <begin position="25"/>
        <end position="157"/>
    </location>
</feature>
<feature type="signal peptide" evidence="1">
    <location>
        <begin position="1"/>
        <end position="24"/>
    </location>
</feature>
<dbReference type="Proteomes" id="UP000235392">
    <property type="component" value="Unassembled WGS sequence"/>
</dbReference>
<evidence type="ECO:0000256" key="1">
    <source>
        <dbReference type="SAM" id="SignalP"/>
    </source>
</evidence>
<dbReference type="Proteomes" id="UP000235388">
    <property type="component" value="Unassembled WGS sequence"/>
</dbReference>
<dbReference type="EMBL" id="PGCI01000013">
    <property type="protein sequence ID" value="PLW49932.1"/>
    <property type="molecule type" value="Genomic_DNA"/>
</dbReference>
<keyword evidence="4" id="KW-1185">Reference proteome</keyword>
<dbReference type="AlphaFoldDB" id="A0A2N5VIX3"/>
<dbReference type="EMBL" id="PGCJ01000046">
    <property type="protein sequence ID" value="PLW54442.1"/>
    <property type="molecule type" value="Genomic_DNA"/>
</dbReference>
<keyword evidence="1" id="KW-0732">Signal</keyword>
<dbReference type="STRING" id="200324.A0A2N5VIX3"/>
<evidence type="ECO:0000313" key="3">
    <source>
        <dbReference type="EMBL" id="PLW54442.1"/>
    </source>
</evidence>
<accession>A0A2N5VIX3</accession>
<proteinExistence type="predicted"/>